<reference evidence="3" key="1">
    <citation type="submission" date="2013-05" db="EMBL/GenBank/DDBJ databases">
        <title>The Genome sequence of Mucor circinelloides f. circinelloides 1006PhL.</title>
        <authorList>
            <consortium name="The Broad Institute Genomics Platform"/>
            <person name="Cuomo C."/>
            <person name="Earl A."/>
            <person name="Findley K."/>
            <person name="Lee S.C."/>
            <person name="Walker B."/>
            <person name="Young S."/>
            <person name="Zeng Q."/>
            <person name="Gargeya S."/>
            <person name="Fitzgerald M."/>
            <person name="Haas B."/>
            <person name="Abouelleil A."/>
            <person name="Allen A.W."/>
            <person name="Alvarado L."/>
            <person name="Arachchi H.M."/>
            <person name="Berlin A.M."/>
            <person name="Chapman S.B."/>
            <person name="Gainer-Dewar J."/>
            <person name="Goldberg J."/>
            <person name="Griggs A."/>
            <person name="Gujja S."/>
            <person name="Hansen M."/>
            <person name="Howarth C."/>
            <person name="Imamovic A."/>
            <person name="Ireland A."/>
            <person name="Larimer J."/>
            <person name="McCowan C."/>
            <person name="Murphy C."/>
            <person name="Pearson M."/>
            <person name="Poon T.W."/>
            <person name="Priest M."/>
            <person name="Roberts A."/>
            <person name="Saif S."/>
            <person name="Shea T."/>
            <person name="Sisk P."/>
            <person name="Sykes S."/>
            <person name="Wortman J."/>
            <person name="Nusbaum C."/>
            <person name="Birren B."/>
        </authorList>
    </citation>
    <scope>NUCLEOTIDE SEQUENCE [LARGE SCALE GENOMIC DNA]</scope>
    <source>
        <strain evidence="3">1006PhL</strain>
    </source>
</reference>
<evidence type="ECO:0000256" key="1">
    <source>
        <dbReference type="SAM" id="MobiDB-lite"/>
    </source>
</evidence>
<protein>
    <submittedName>
        <fullName evidence="2">Uncharacterized protein</fullName>
    </submittedName>
</protein>
<feature type="region of interest" description="Disordered" evidence="1">
    <location>
        <begin position="164"/>
        <end position="201"/>
    </location>
</feature>
<dbReference type="Proteomes" id="UP000014254">
    <property type="component" value="Unassembled WGS sequence"/>
</dbReference>
<dbReference type="InParanoid" id="S2J0Y9"/>
<sequence length="219" mass="24277">MSLKNWPSLTNFALVSQTESKQTKGSNTVICTNPEVGSSQGQTLDLAILLRNQFPDALGLRIRNVNQAAKYFEINFRTNEASREDITIVRVSVKNLPYEGEIILKEQMSSIFGDYAGEMLKITFAGMKPACNRCHVTDHVFSNCSSDHFRAKCPDAFWNQRKKAAKLNSAHTSPTQPKPVDKAAANTSITPAKANDNKKDNDKVAIDLLIESQDKEQAT</sequence>
<dbReference type="OrthoDB" id="2248168at2759"/>
<proteinExistence type="predicted"/>
<dbReference type="EMBL" id="KE124061">
    <property type="protein sequence ID" value="EPB83736.1"/>
    <property type="molecule type" value="Genomic_DNA"/>
</dbReference>
<gene>
    <name evidence="2" type="ORF">HMPREF1544_09530</name>
</gene>
<keyword evidence="3" id="KW-1185">Reference proteome</keyword>
<evidence type="ECO:0000313" key="2">
    <source>
        <dbReference type="EMBL" id="EPB83736.1"/>
    </source>
</evidence>
<accession>S2J0Y9</accession>
<dbReference type="VEuPathDB" id="FungiDB:HMPREF1544_09530"/>
<evidence type="ECO:0000313" key="3">
    <source>
        <dbReference type="Proteomes" id="UP000014254"/>
    </source>
</evidence>
<dbReference type="AlphaFoldDB" id="S2J0Y9"/>
<organism evidence="2 3">
    <name type="scientific">Mucor circinelloides f. circinelloides (strain 1006PhL)</name>
    <name type="common">Mucormycosis agent</name>
    <name type="synonym">Calyptromyces circinelloides</name>
    <dbReference type="NCBI Taxonomy" id="1220926"/>
    <lineage>
        <taxon>Eukaryota</taxon>
        <taxon>Fungi</taxon>
        <taxon>Fungi incertae sedis</taxon>
        <taxon>Mucoromycota</taxon>
        <taxon>Mucoromycotina</taxon>
        <taxon>Mucoromycetes</taxon>
        <taxon>Mucorales</taxon>
        <taxon>Mucorineae</taxon>
        <taxon>Mucoraceae</taxon>
        <taxon>Mucor</taxon>
    </lineage>
</organism>
<name>S2J0Y9_MUCC1</name>